<sequence>MKWLRTLILFDHGDISSSADWHTIHASYKNSIESIDHPLGTGALKLRRKMKDADGKWKRNGVKYLKERFFDHMTRAESWEPEAAVKFEQKRLQPSITLYPSGEEYHPEKASSFGGFDFVTHTDAGVQVAIEWETGNISSSHRSLNKLTIALQNGAIQVGVLIVPSRPLYRHLTDRIGNIDELSGYLRFWAELKATTDRGLLAITVVEHDELTDDPKHQYLPSGLDGRAREGRAKRR</sequence>
<dbReference type="Proteomes" id="UP000761264">
    <property type="component" value="Unassembled WGS sequence"/>
</dbReference>
<dbReference type="Gene3D" id="3.40.91.20">
    <property type="match status" value="1"/>
</dbReference>
<evidence type="ECO:0000313" key="2">
    <source>
        <dbReference type="EMBL" id="NIA70086.1"/>
    </source>
</evidence>
<organism evidence="2 3">
    <name type="scientific">Pelagibius litoralis</name>
    <dbReference type="NCBI Taxonomy" id="374515"/>
    <lineage>
        <taxon>Bacteria</taxon>
        <taxon>Pseudomonadati</taxon>
        <taxon>Pseudomonadota</taxon>
        <taxon>Alphaproteobacteria</taxon>
        <taxon>Rhodospirillales</taxon>
        <taxon>Rhodovibrionaceae</taxon>
        <taxon>Pelagibius</taxon>
    </lineage>
</organism>
<accession>A0A967EZ51</accession>
<evidence type="ECO:0000313" key="3">
    <source>
        <dbReference type="Proteomes" id="UP000761264"/>
    </source>
</evidence>
<dbReference type="InterPro" id="IPR011335">
    <property type="entry name" value="Restrct_endonuc-II-like"/>
</dbReference>
<dbReference type="Pfam" id="PF02923">
    <property type="entry name" value="BamHI"/>
    <property type="match status" value="1"/>
</dbReference>
<dbReference type="GO" id="GO:0000287">
    <property type="term" value="F:magnesium ion binding"/>
    <property type="evidence" value="ECO:0007669"/>
    <property type="project" value="InterPro"/>
</dbReference>
<dbReference type="RefSeq" id="WP_167226348.1">
    <property type="nucleotide sequence ID" value="NZ_JAAQPH010000012.1"/>
</dbReference>
<dbReference type="InterPro" id="IPR004194">
    <property type="entry name" value="Restrct_endonuc_II_BamHI"/>
</dbReference>
<dbReference type="AlphaFoldDB" id="A0A967EZ51"/>
<dbReference type="GO" id="GO:0009307">
    <property type="term" value="P:DNA restriction-modification system"/>
    <property type="evidence" value="ECO:0007669"/>
    <property type="project" value="InterPro"/>
</dbReference>
<evidence type="ECO:0008006" key="4">
    <source>
        <dbReference type="Google" id="ProtNLM"/>
    </source>
</evidence>
<dbReference type="SUPFAM" id="SSF52980">
    <property type="entry name" value="Restriction endonuclease-like"/>
    <property type="match status" value="1"/>
</dbReference>
<comment type="caution">
    <text evidence="2">The sequence shown here is derived from an EMBL/GenBank/DDBJ whole genome shotgun (WGS) entry which is preliminary data.</text>
</comment>
<proteinExistence type="predicted"/>
<dbReference type="GO" id="GO:0003677">
    <property type="term" value="F:DNA binding"/>
    <property type="evidence" value="ECO:0007669"/>
    <property type="project" value="InterPro"/>
</dbReference>
<dbReference type="InterPro" id="IPR011338">
    <property type="entry name" value="BamHI/BglII/BstY"/>
</dbReference>
<reference evidence="2" key="1">
    <citation type="submission" date="2020-03" db="EMBL/GenBank/DDBJ databases">
        <title>Genome of Pelagibius litoralis DSM 21314T.</title>
        <authorList>
            <person name="Wang G."/>
        </authorList>
    </citation>
    <scope>NUCLEOTIDE SEQUENCE</scope>
    <source>
        <strain evidence="2">DSM 21314</strain>
    </source>
</reference>
<evidence type="ECO:0000256" key="1">
    <source>
        <dbReference type="SAM" id="MobiDB-lite"/>
    </source>
</evidence>
<protein>
    <recommendedName>
        <fullName evidence="4">Restriction endonuclease BamHI</fullName>
    </recommendedName>
</protein>
<keyword evidence="3" id="KW-1185">Reference proteome</keyword>
<gene>
    <name evidence="2" type="ORF">HBA54_15885</name>
</gene>
<dbReference type="GO" id="GO:0009036">
    <property type="term" value="F:type II site-specific deoxyribonuclease activity"/>
    <property type="evidence" value="ECO:0007669"/>
    <property type="project" value="InterPro"/>
</dbReference>
<feature type="compositionally biased region" description="Basic and acidic residues" evidence="1">
    <location>
        <begin position="226"/>
        <end position="236"/>
    </location>
</feature>
<feature type="region of interest" description="Disordered" evidence="1">
    <location>
        <begin position="214"/>
        <end position="236"/>
    </location>
</feature>
<name>A0A967EZ51_9PROT</name>
<dbReference type="EMBL" id="JAAQPH010000012">
    <property type="protein sequence ID" value="NIA70086.1"/>
    <property type="molecule type" value="Genomic_DNA"/>
</dbReference>